<dbReference type="InterPro" id="IPR036526">
    <property type="entry name" value="C-N_Hydrolase_sf"/>
</dbReference>
<evidence type="ECO:0000256" key="1">
    <source>
        <dbReference type="ARBA" id="ARBA00022801"/>
    </source>
</evidence>
<dbReference type="PROSITE" id="PS01227">
    <property type="entry name" value="UPF0012"/>
    <property type="match status" value="1"/>
</dbReference>
<organism evidence="3 4">
    <name type="scientific">Candidatus Marsarchaeota G1 archaeon BE_D</name>
    <dbReference type="NCBI Taxonomy" id="1978156"/>
    <lineage>
        <taxon>Archaea</taxon>
        <taxon>Candidatus Marsarchaeota</taxon>
        <taxon>Candidatus Marsarchaeota group 1</taxon>
    </lineage>
</organism>
<dbReference type="Proteomes" id="UP000240569">
    <property type="component" value="Unassembled WGS sequence"/>
</dbReference>
<proteinExistence type="predicted"/>
<dbReference type="InterPro" id="IPR001110">
    <property type="entry name" value="UPF0012_CS"/>
</dbReference>
<dbReference type="AlphaFoldDB" id="A0A2R6AB29"/>
<dbReference type="PANTHER" id="PTHR43674:SF2">
    <property type="entry name" value="BETA-UREIDOPROPIONASE"/>
    <property type="match status" value="1"/>
</dbReference>
<feature type="domain" description="CN hydrolase" evidence="2">
    <location>
        <begin position="1"/>
        <end position="229"/>
    </location>
</feature>
<gene>
    <name evidence="3" type="ORF">B9Q02_10355</name>
</gene>
<dbReference type="InterPro" id="IPR003010">
    <property type="entry name" value="C-N_Hydrolase"/>
</dbReference>
<evidence type="ECO:0000259" key="2">
    <source>
        <dbReference type="PROSITE" id="PS50263"/>
    </source>
</evidence>
<evidence type="ECO:0000313" key="4">
    <source>
        <dbReference type="Proteomes" id="UP000240569"/>
    </source>
</evidence>
<dbReference type="EMBL" id="NEXD01000098">
    <property type="protein sequence ID" value="PSN83621.1"/>
    <property type="molecule type" value="Genomic_DNA"/>
</dbReference>
<reference evidence="3 4" key="1">
    <citation type="submission" date="2017-04" db="EMBL/GenBank/DDBJ databases">
        <title>Novel microbial lineages endemic to geothermal iron-oxide mats fill important gaps in the evolutionary history of Archaea.</title>
        <authorList>
            <person name="Jay Z.J."/>
            <person name="Beam J.P."/>
            <person name="Dlakic M."/>
            <person name="Rusch D.B."/>
            <person name="Kozubal M.A."/>
            <person name="Inskeep W.P."/>
        </authorList>
    </citation>
    <scope>NUCLEOTIDE SEQUENCE [LARGE SCALE GENOMIC DNA]</scope>
    <source>
        <strain evidence="3">BE_D</strain>
    </source>
</reference>
<keyword evidence="1" id="KW-0378">Hydrolase</keyword>
<dbReference type="InterPro" id="IPR050345">
    <property type="entry name" value="Aliph_Amidase/BUP"/>
</dbReference>
<dbReference type="CDD" id="cd07197">
    <property type="entry name" value="nitrilase"/>
    <property type="match status" value="1"/>
</dbReference>
<protein>
    <recommendedName>
        <fullName evidence="2">CN hydrolase domain-containing protein</fullName>
    </recommendedName>
</protein>
<evidence type="ECO:0000313" key="3">
    <source>
        <dbReference type="EMBL" id="PSN83621.1"/>
    </source>
</evidence>
<name>A0A2R6AB29_9ARCH</name>
<dbReference type="PROSITE" id="PS50263">
    <property type="entry name" value="CN_HYDROLASE"/>
    <property type="match status" value="1"/>
</dbReference>
<dbReference type="Gene3D" id="3.60.110.10">
    <property type="entry name" value="Carbon-nitrogen hydrolase"/>
    <property type="match status" value="1"/>
</dbReference>
<dbReference type="Pfam" id="PF00795">
    <property type="entry name" value="CN_hydrolase"/>
    <property type="match status" value="1"/>
</dbReference>
<sequence>MRFALVQIYEQRCLDALPYLKSALEKEVDVVLLPEKWTPKTDENVIKNGESAFLKLLETLSEEYSAVLVSGALYEDFSNKKFLSSYVFQEGKLVGVARKIHPFMNEKYEVEAGEELLLFDYKGVKLGLLICYDLDFPETVRLFALKGCDMLLVPAKVVKQAIEAWLIYVQARVLENRLPLAYANVFQPPFFNGKSALVDMKTEDSSVIVLPRIQIATEEKGVYIFETHAEQFRELRKKRLSDRNLKVDRLFKE</sequence>
<accession>A0A2R6AB29</accession>
<dbReference type="PANTHER" id="PTHR43674">
    <property type="entry name" value="NITRILASE C965.09-RELATED"/>
    <property type="match status" value="1"/>
</dbReference>
<comment type="caution">
    <text evidence="3">The sequence shown here is derived from an EMBL/GenBank/DDBJ whole genome shotgun (WGS) entry which is preliminary data.</text>
</comment>
<dbReference type="SUPFAM" id="SSF56317">
    <property type="entry name" value="Carbon-nitrogen hydrolase"/>
    <property type="match status" value="1"/>
</dbReference>
<dbReference type="GO" id="GO:0016811">
    <property type="term" value="F:hydrolase activity, acting on carbon-nitrogen (but not peptide) bonds, in linear amides"/>
    <property type="evidence" value="ECO:0007669"/>
    <property type="project" value="UniProtKB-ARBA"/>
</dbReference>